<organism evidence="3 4">
    <name type="scientific">Sphaerisporangium rubeum</name>
    <dbReference type="NCBI Taxonomy" id="321317"/>
    <lineage>
        <taxon>Bacteria</taxon>
        <taxon>Bacillati</taxon>
        <taxon>Actinomycetota</taxon>
        <taxon>Actinomycetes</taxon>
        <taxon>Streptosporangiales</taxon>
        <taxon>Streptosporangiaceae</taxon>
        <taxon>Sphaerisporangium</taxon>
    </lineage>
</organism>
<reference evidence="3 4" key="1">
    <citation type="submission" date="2020-08" db="EMBL/GenBank/DDBJ databases">
        <title>Sequencing the genomes of 1000 actinobacteria strains.</title>
        <authorList>
            <person name="Klenk H.-P."/>
        </authorList>
    </citation>
    <scope>NUCLEOTIDE SEQUENCE [LARGE SCALE GENOMIC DNA]</scope>
    <source>
        <strain evidence="3 4">DSM 44936</strain>
    </source>
</reference>
<dbReference type="AlphaFoldDB" id="A0A7X0M7P1"/>
<name>A0A7X0M7P1_9ACTN</name>
<feature type="transmembrane region" description="Helical" evidence="2">
    <location>
        <begin position="69"/>
        <end position="91"/>
    </location>
</feature>
<dbReference type="RefSeq" id="WP_343072796.1">
    <property type="nucleotide sequence ID" value="NZ_BAAALO010000072.1"/>
</dbReference>
<feature type="region of interest" description="Disordered" evidence="1">
    <location>
        <begin position="1"/>
        <end position="60"/>
    </location>
</feature>
<gene>
    <name evidence="3" type="ORF">BJ992_004424</name>
</gene>
<accession>A0A7X0M7P1</accession>
<dbReference type="Proteomes" id="UP000555564">
    <property type="component" value="Unassembled WGS sequence"/>
</dbReference>
<dbReference type="InterPro" id="IPR046549">
    <property type="entry name" value="DUF6703"/>
</dbReference>
<dbReference type="EMBL" id="JACHIU010000001">
    <property type="protein sequence ID" value="MBB6474993.1"/>
    <property type="molecule type" value="Genomic_DNA"/>
</dbReference>
<feature type="compositionally biased region" description="Basic and acidic residues" evidence="1">
    <location>
        <begin position="1"/>
        <end position="11"/>
    </location>
</feature>
<evidence type="ECO:0000256" key="2">
    <source>
        <dbReference type="SAM" id="Phobius"/>
    </source>
</evidence>
<protein>
    <submittedName>
        <fullName evidence="3">Uncharacterized protein</fullName>
    </submittedName>
</protein>
<keyword evidence="2" id="KW-0472">Membrane</keyword>
<evidence type="ECO:0000256" key="1">
    <source>
        <dbReference type="SAM" id="MobiDB-lite"/>
    </source>
</evidence>
<keyword evidence="4" id="KW-1185">Reference proteome</keyword>
<evidence type="ECO:0000313" key="4">
    <source>
        <dbReference type="Proteomes" id="UP000555564"/>
    </source>
</evidence>
<keyword evidence="2" id="KW-0812">Transmembrane</keyword>
<keyword evidence="2" id="KW-1133">Transmembrane helix</keyword>
<dbReference type="Pfam" id="PF20444">
    <property type="entry name" value="DUF6703"/>
    <property type="match status" value="1"/>
</dbReference>
<proteinExistence type="predicted"/>
<sequence length="147" mass="15843">MADKRDSESSKPSRGGPPPERAVPAHPLARKSGGGRPRGGRPLPKGEHFVTPGATGTRRAVERRSATPLVYLYGLPRWVVPVVMVVLLLAGFVMDDWRGGLAALPVLGFVGWLAYMSWPSLGKGGRLMRVALGTFLLLLALDRFGLF</sequence>
<feature type="transmembrane region" description="Helical" evidence="2">
    <location>
        <begin position="97"/>
        <end position="115"/>
    </location>
</feature>
<evidence type="ECO:0000313" key="3">
    <source>
        <dbReference type="EMBL" id="MBB6474993.1"/>
    </source>
</evidence>
<comment type="caution">
    <text evidence="3">The sequence shown here is derived from an EMBL/GenBank/DDBJ whole genome shotgun (WGS) entry which is preliminary data.</text>
</comment>
<feature type="transmembrane region" description="Helical" evidence="2">
    <location>
        <begin position="127"/>
        <end position="146"/>
    </location>
</feature>